<dbReference type="Proteomes" id="UP000199120">
    <property type="component" value="Unassembled WGS sequence"/>
</dbReference>
<organism evidence="2 3">
    <name type="scientific">Paraburkholderia caballeronis</name>
    <dbReference type="NCBI Taxonomy" id="416943"/>
    <lineage>
        <taxon>Bacteria</taxon>
        <taxon>Pseudomonadati</taxon>
        <taxon>Pseudomonadota</taxon>
        <taxon>Betaproteobacteria</taxon>
        <taxon>Burkholderiales</taxon>
        <taxon>Burkholderiaceae</taxon>
        <taxon>Paraburkholderia</taxon>
    </lineage>
</organism>
<dbReference type="OrthoDB" id="3456672at2"/>
<dbReference type="InterPro" id="IPR002048">
    <property type="entry name" value="EF_hand_dom"/>
</dbReference>
<dbReference type="Pfam" id="PF13202">
    <property type="entry name" value="EF-hand_5"/>
    <property type="match status" value="1"/>
</dbReference>
<dbReference type="InterPro" id="IPR011992">
    <property type="entry name" value="EF-hand-dom_pair"/>
</dbReference>
<dbReference type="EMBL" id="FOAJ01000024">
    <property type="protein sequence ID" value="SEM07424.1"/>
    <property type="molecule type" value="Genomic_DNA"/>
</dbReference>
<evidence type="ECO:0000313" key="2">
    <source>
        <dbReference type="EMBL" id="SEM07424.1"/>
    </source>
</evidence>
<dbReference type="SUPFAM" id="SSF47473">
    <property type="entry name" value="EF-hand"/>
    <property type="match status" value="1"/>
</dbReference>
<dbReference type="Gene3D" id="1.10.238.10">
    <property type="entry name" value="EF-hand"/>
    <property type="match status" value="1"/>
</dbReference>
<evidence type="ECO:0000259" key="1">
    <source>
        <dbReference type="PROSITE" id="PS50222"/>
    </source>
</evidence>
<evidence type="ECO:0000313" key="3">
    <source>
        <dbReference type="Proteomes" id="UP000199120"/>
    </source>
</evidence>
<dbReference type="Pfam" id="PF13833">
    <property type="entry name" value="EF-hand_8"/>
    <property type="match status" value="1"/>
</dbReference>
<reference evidence="3" key="1">
    <citation type="submission" date="2016-10" db="EMBL/GenBank/DDBJ databases">
        <authorList>
            <person name="Varghese N."/>
            <person name="Submissions S."/>
        </authorList>
    </citation>
    <scope>NUCLEOTIDE SEQUENCE [LARGE SCALE GENOMIC DNA]</scope>
    <source>
        <strain evidence="3">LMG 26416</strain>
    </source>
</reference>
<dbReference type="PROSITE" id="PS50222">
    <property type="entry name" value="EF_HAND_2"/>
    <property type="match status" value="1"/>
</dbReference>
<keyword evidence="3" id="KW-1185">Reference proteome</keyword>
<feature type="domain" description="EF-hand" evidence="1">
    <location>
        <begin position="80"/>
        <end position="104"/>
    </location>
</feature>
<dbReference type="RefSeq" id="WP_090730117.1">
    <property type="nucleotide sequence ID" value="NZ_FNSR01000001.1"/>
</dbReference>
<dbReference type="GO" id="GO:0005509">
    <property type="term" value="F:calcium ion binding"/>
    <property type="evidence" value="ECO:0007669"/>
    <property type="project" value="InterPro"/>
</dbReference>
<protein>
    <submittedName>
        <fullName evidence="2">EF-hand domain pair</fullName>
    </submittedName>
</protein>
<accession>A0A1H7VED6</accession>
<dbReference type="AlphaFoldDB" id="A0A1H7VED6"/>
<dbReference type="PROSITE" id="PS00018">
    <property type="entry name" value="EF_HAND_1"/>
    <property type="match status" value="2"/>
</dbReference>
<sequence length="194" mass="19875">MSAITTLPPIYTSYANSLASQGAASASLIADAQAQSAAEQKAAGAAAAKNAASFDQLRAKGVDIETVSFGDLYKSQLASDVDRDGDGNVSLQELTEAVVAGGGSADSAQSLFSAMDADGNGVVTDAEFKNSVPNPFTTDRFTQFMQQELRTALDGSAGQQTNALSEQAQHPQTLDTNAILASLATQLYAANTAS</sequence>
<dbReference type="STRING" id="416943.SAMN05445871_0650"/>
<gene>
    <name evidence="2" type="ORF">SAMN05192542_12439</name>
</gene>
<name>A0A1H7VED6_9BURK</name>
<dbReference type="InterPro" id="IPR018247">
    <property type="entry name" value="EF_Hand_1_Ca_BS"/>
</dbReference>
<proteinExistence type="predicted"/>